<dbReference type="PANTHER" id="PTHR43802">
    <property type="entry name" value="ENOYL-COA HYDRATASE"/>
    <property type="match status" value="1"/>
</dbReference>
<dbReference type="NCBIfam" id="NF006108">
    <property type="entry name" value="PRK08259.1"/>
    <property type="match status" value="1"/>
</dbReference>
<dbReference type="AlphaFoldDB" id="A0A5B8KZJ8"/>
<evidence type="ECO:0000313" key="3">
    <source>
        <dbReference type="EMBL" id="QDZ01003.1"/>
    </source>
</evidence>
<gene>
    <name evidence="3" type="ORF">FQ775_11755</name>
</gene>
<name>A0A5B8KZJ8_9HYPH</name>
<dbReference type="InterPro" id="IPR029045">
    <property type="entry name" value="ClpP/crotonase-like_dom_sf"/>
</dbReference>
<dbReference type="Gene3D" id="1.10.287.2460">
    <property type="match status" value="1"/>
</dbReference>
<evidence type="ECO:0000313" key="4">
    <source>
        <dbReference type="Proteomes" id="UP000321389"/>
    </source>
</evidence>
<dbReference type="SUPFAM" id="SSF52096">
    <property type="entry name" value="ClpP/crotonase"/>
    <property type="match status" value="1"/>
</dbReference>
<dbReference type="InterPro" id="IPR018376">
    <property type="entry name" value="Enoyl-CoA_hyd/isom_CS"/>
</dbReference>
<sequence length="268" mass="28783">MTVTVENRNEITIVTIDRAEARNAVNPAMAEALFRAFVDFDRDPERKVAVLTGAGGVFCAGFDLKHAAGGMDEQWFAAHDLDPAFDGHEDQPRKGPMGPTRLTLTKPVIAAVAGPAVAGGMELALWCDLRVMEESAYMGVYCRRWGVPLIDGGTVRLPRIVGHGRAMDLILTGRKAEAQECLEMGLANRLCADGKALETALELATEIARFPQACMRADRKSAMQQWSLGMAPALGNEWKSAAAFRAEGSEGAARFASGKGRSGDFGEI</sequence>
<dbReference type="CDD" id="cd06558">
    <property type="entry name" value="crotonase-like"/>
    <property type="match status" value="1"/>
</dbReference>
<dbReference type="RefSeq" id="WP_146299648.1">
    <property type="nucleotide sequence ID" value="NZ_CP042301.2"/>
</dbReference>
<proteinExistence type="inferred from homology"/>
<dbReference type="OrthoDB" id="5730382at2"/>
<dbReference type="InterPro" id="IPR001753">
    <property type="entry name" value="Enoyl-CoA_hydra/iso"/>
</dbReference>
<evidence type="ECO:0000256" key="2">
    <source>
        <dbReference type="RuleBase" id="RU003707"/>
    </source>
</evidence>
<reference evidence="3" key="1">
    <citation type="submission" date="2020-04" db="EMBL/GenBank/DDBJ databases">
        <title>Nitratireductor sp. nov. isolated from mangrove soil.</title>
        <authorList>
            <person name="Ye Y."/>
        </authorList>
    </citation>
    <scope>NUCLEOTIDE SEQUENCE</scope>
    <source>
        <strain evidence="3">SY7</strain>
    </source>
</reference>
<dbReference type="GO" id="GO:0003824">
    <property type="term" value="F:catalytic activity"/>
    <property type="evidence" value="ECO:0007669"/>
    <property type="project" value="InterPro"/>
</dbReference>
<organism evidence="3 4">
    <name type="scientific">Nitratireductor mangrovi</name>
    <dbReference type="NCBI Taxonomy" id="2599600"/>
    <lineage>
        <taxon>Bacteria</taxon>
        <taxon>Pseudomonadati</taxon>
        <taxon>Pseudomonadota</taxon>
        <taxon>Alphaproteobacteria</taxon>
        <taxon>Hyphomicrobiales</taxon>
        <taxon>Phyllobacteriaceae</taxon>
        <taxon>Nitratireductor</taxon>
    </lineage>
</organism>
<dbReference type="Pfam" id="PF00378">
    <property type="entry name" value="ECH_1"/>
    <property type="match status" value="1"/>
</dbReference>
<protein>
    <submittedName>
        <fullName evidence="3">Crotonase/enoyl-CoA hydratase family protein</fullName>
    </submittedName>
</protein>
<accession>A0A5B8KZJ8</accession>
<dbReference type="Gene3D" id="3.90.226.10">
    <property type="entry name" value="2-enoyl-CoA Hydratase, Chain A, domain 1"/>
    <property type="match status" value="1"/>
</dbReference>
<dbReference type="Proteomes" id="UP000321389">
    <property type="component" value="Chromosome"/>
</dbReference>
<comment type="similarity">
    <text evidence="1 2">Belongs to the enoyl-CoA hydratase/isomerase family.</text>
</comment>
<dbReference type="KEGG" id="niy:FQ775_11755"/>
<keyword evidence="4" id="KW-1185">Reference proteome</keyword>
<dbReference type="PROSITE" id="PS00166">
    <property type="entry name" value="ENOYL_COA_HYDRATASE"/>
    <property type="match status" value="1"/>
</dbReference>
<evidence type="ECO:0000256" key="1">
    <source>
        <dbReference type="ARBA" id="ARBA00005254"/>
    </source>
</evidence>
<dbReference type="PANTHER" id="PTHR43802:SF1">
    <property type="entry name" value="IP11341P-RELATED"/>
    <property type="match status" value="1"/>
</dbReference>
<dbReference type="EMBL" id="CP042301">
    <property type="protein sequence ID" value="QDZ01003.1"/>
    <property type="molecule type" value="Genomic_DNA"/>
</dbReference>